<name>A0A6G1JD49_9PLEO</name>
<dbReference type="Proteomes" id="UP000799291">
    <property type="component" value="Unassembled WGS sequence"/>
</dbReference>
<dbReference type="AlphaFoldDB" id="A0A6G1JD49"/>
<dbReference type="InterPro" id="IPR000028">
    <property type="entry name" value="Chloroperoxidase"/>
</dbReference>
<keyword evidence="2 9" id="KW-0575">Peroxidase</keyword>
<dbReference type="GO" id="GO:0004601">
    <property type="term" value="F:peroxidase activity"/>
    <property type="evidence" value="ECO:0007669"/>
    <property type="project" value="UniProtKB-KW"/>
</dbReference>
<proteinExistence type="inferred from homology"/>
<dbReference type="Pfam" id="PF01328">
    <property type="entry name" value="Peroxidase_2"/>
    <property type="match status" value="1"/>
</dbReference>
<sequence>FDPKSQRIDVSGEHKFVPPGPKDYRGPCPGLNALANHNYIPRNGVSSIEQLINASVWVFGMSEDQASLAAYYSTAFAASPDLNHISIGAALNGEVAPDPNVRLRIPPQGLNFPHTGLEHDASATRLDKYQTEGKDDRNGNSHDLSLPLFEQLLDRQKKIAGHKVNYNIKILADHRLQRHKDSASKDSLFFLQPFGGLFLNGNKYALIYRAFANHSVDHPMGRLDRNTLMSFFGVEKDGTRGRGRNKLRYNKGGERIPDFWYRRPFDSPYDLKKSTDDLLEMARYHPELIDKYGIGGNVQGVNSHQVISIEVLTNGSYTRATIRDGYNLPCLGFLASAQLAPNWLTGYYEDFGTTVVPRLLAKLPPLVASLNCSRL</sequence>
<evidence type="ECO:0000313" key="9">
    <source>
        <dbReference type="EMBL" id="KAF2688487.1"/>
    </source>
</evidence>
<keyword evidence="3" id="KW-0349">Heme</keyword>
<evidence type="ECO:0000256" key="5">
    <source>
        <dbReference type="ARBA" id="ARBA00023002"/>
    </source>
</evidence>
<evidence type="ECO:0000259" key="8">
    <source>
        <dbReference type="PROSITE" id="PS51405"/>
    </source>
</evidence>
<evidence type="ECO:0000256" key="2">
    <source>
        <dbReference type="ARBA" id="ARBA00022559"/>
    </source>
</evidence>
<keyword evidence="10" id="KW-1185">Reference proteome</keyword>
<dbReference type="PANTHER" id="PTHR33577">
    <property type="entry name" value="STERIGMATOCYSTIN BIOSYNTHESIS PEROXIDASE STCC-RELATED"/>
    <property type="match status" value="1"/>
</dbReference>
<dbReference type="EMBL" id="MU005573">
    <property type="protein sequence ID" value="KAF2688487.1"/>
    <property type="molecule type" value="Genomic_DNA"/>
</dbReference>
<comment type="similarity">
    <text evidence="7">Belongs to the chloroperoxidase family.</text>
</comment>
<dbReference type="GO" id="GO:0046872">
    <property type="term" value="F:metal ion binding"/>
    <property type="evidence" value="ECO:0007669"/>
    <property type="project" value="UniProtKB-KW"/>
</dbReference>
<accession>A0A6G1JD49</accession>
<dbReference type="InterPro" id="IPR036851">
    <property type="entry name" value="Chloroperoxidase-like_sf"/>
</dbReference>
<evidence type="ECO:0000256" key="4">
    <source>
        <dbReference type="ARBA" id="ARBA00022723"/>
    </source>
</evidence>
<dbReference type="OrthoDB" id="407298at2759"/>
<evidence type="ECO:0000256" key="3">
    <source>
        <dbReference type="ARBA" id="ARBA00022617"/>
    </source>
</evidence>
<reference evidence="9" key="1">
    <citation type="journal article" date="2020" name="Stud. Mycol.">
        <title>101 Dothideomycetes genomes: a test case for predicting lifestyles and emergence of pathogens.</title>
        <authorList>
            <person name="Haridas S."/>
            <person name="Albert R."/>
            <person name="Binder M."/>
            <person name="Bloem J."/>
            <person name="Labutti K."/>
            <person name="Salamov A."/>
            <person name="Andreopoulos B."/>
            <person name="Baker S."/>
            <person name="Barry K."/>
            <person name="Bills G."/>
            <person name="Bluhm B."/>
            <person name="Cannon C."/>
            <person name="Castanera R."/>
            <person name="Culley D."/>
            <person name="Daum C."/>
            <person name="Ezra D."/>
            <person name="Gonzalez J."/>
            <person name="Henrissat B."/>
            <person name="Kuo A."/>
            <person name="Liang C."/>
            <person name="Lipzen A."/>
            <person name="Lutzoni F."/>
            <person name="Magnuson J."/>
            <person name="Mondo S."/>
            <person name="Nolan M."/>
            <person name="Ohm R."/>
            <person name="Pangilinan J."/>
            <person name="Park H.-J."/>
            <person name="Ramirez L."/>
            <person name="Alfaro M."/>
            <person name="Sun H."/>
            <person name="Tritt A."/>
            <person name="Yoshinaga Y."/>
            <person name="Zwiers L.-H."/>
            <person name="Turgeon B."/>
            <person name="Goodwin S."/>
            <person name="Spatafora J."/>
            <person name="Crous P."/>
            <person name="Grigoriev I."/>
        </authorList>
    </citation>
    <scope>NUCLEOTIDE SEQUENCE</scope>
    <source>
        <strain evidence="9">CBS 122367</strain>
    </source>
</reference>
<feature type="domain" description="Heme haloperoxidase family profile" evidence="8">
    <location>
        <begin position="12"/>
        <end position="280"/>
    </location>
</feature>
<keyword evidence="4" id="KW-0479">Metal-binding</keyword>
<evidence type="ECO:0000256" key="6">
    <source>
        <dbReference type="ARBA" id="ARBA00023004"/>
    </source>
</evidence>
<evidence type="ECO:0000256" key="7">
    <source>
        <dbReference type="ARBA" id="ARBA00025795"/>
    </source>
</evidence>
<evidence type="ECO:0000313" key="10">
    <source>
        <dbReference type="Proteomes" id="UP000799291"/>
    </source>
</evidence>
<keyword evidence="6" id="KW-0408">Iron</keyword>
<feature type="non-terminal residue" evidence="9">
    <location>
        <position position="375"/>
    </location>
</feature>
<dbReference type="SUPFAM" id="SSF47571">
    <property type="entry name" value="Cloroperoxidase"/>
    <property type="match status" value="1"/>
</dbReference>
<organism evidence="9 10">
    <name type="scientific">Lentithecium fluviatile CBS 122367</name>
    <dbReference type="NCBI Taxonomy" id="1168545"/>
    <lineage>
        <taxon>Eukaryota</taxon>
        <taxon>Fungi</taxon>
        <taxon>Dikarya</taxon>
        <taxon>Ascomycota</taxon>
        <taxon>Pezizomycotina</taxon>
        <taxon>Dothideomycetes</taxon>
        <taxon>Pleosporomycetidae</taxon>
        <taxon>Pleosporales</taxon>
        <taxon>Massarineae</taxon>
        <taxon>Lentitheciaceae</taxon>
        <taxon>Lentithecium</taxon>
    </lineage>
</organism>
<keyword evidence="5" id="KW-0560">Oxidoreductase</keyword>
<dbReference type="PROSITE" id="PS51405">
    <property type="entry name" value="HEME_HALOPEROXIDASE"/>
    <property type="match status" value="1"/>
</dbReference>
<evidence type="ECO:0000256" key="1">
    <source>
        <dbReference type="ARBA" id="ARBA00001970"/>
    </source>
</evidence>
<dbReference type="Gene3D" id="1.10.489.10">
    <property type="entry name" value="Chloroperoxidase-like"/>
    <property type="match status" value="1"/>
</dbReference>
<protein>
    <submittedName>
        <fullName evidence="9">Cloroperoxidase</fullName>
    </submittedName>
</protein>
<dbReference type="PANTHER" id="PTHR33577:SF1">
    <property type="entry name" value="HEME HALOPEROXIDASE FAMILY PROFILE DOMAIN-CONTAINING PROTEIN"/>
    <property type="match status" value="1"/>
</dbReference>
<comment type="cofactor">
    <cofactor evidence="1">
        <name>heme b</name>
        <dbReference type="ChEBI" id="CHEBI:60344"/>
    </cofactor>
</comment>
<gene>
    <name evidence="9" type="ORF">K458DRAFT_254476</name>
</gene>
<feature type="non-terminal residue" evidence="9">
    <location>
        <position position="1"/>
    </location>
</feature>